<dbReference type="EMBL" id="CP068596">
    <property type="protein sequence ID" value="QQZ64573.1"/>
    <property type="molecule type" value="Genomic_DNA"/>
</dbReference>
<dbReference type="AlphaFoldDB" id="A0A974SFF9"/>
<accession>A0A974SFF9</accession>
<dbReference type="KEGG" id="pson:JI735_34665"/>
<geneLocation type="plasmid" evidence="1 2">
    <name>unnamed1</name>
</geneLocation>
<evidence type="ECO:0000313" key="1">
    <source>
        <dbReference type="EMBL" id="QQZ64573.1"/>
    </source>
</evidence>
<keyword evidence="1" id="KW-0614">Plasmid</keyword>
<organism evidence="1 2">
    <name type="scientific">Paenibacillus sonchi</name>
    <dbReference type="NCBI Taxonomy" id="373687"/>
    <lineage>
        <taxon>Bacteria</taxon>
        <taxon>Bacillati</taxon>
        <taxon>Bacillota</taxon>
        <taxon>Bacilli</taxon>
        <taxon>Bacillales</taxon>
        <taxon>Paenibacillaceae</taxon>
        <taxon>Paenibacillus</taxon>
        <taxon>Paenibacillus sonchi group</taxon>
    </lineage>
</organism>
<evidence type="ECO:0000313" key="2">
    <source>
        <dbReference type="Proteomes" id="UP000595841"/>
    </source>
</evidence>
<sequence length="147" mass="16598">MNRADIKKCTLIPKGFFTPILQAPTNPIHFSAIALYHLLLHPILHLFLTKIFDELEQAKTHLDDFVNRIIQDIEETLAKLKTLIGLLTTKTIPEAVSAVRDFALDVYQSPFWISSDVLNALVNIDLIPEAVVNKLKVSEGRVKMDSH</sequence>
<dbReference type="Proteomes" id="UP000595841">
    <property type="component" value="Plasmid unnamed1"/>
</dbReference>
<keyword evidence="2" id="KW-1185">Reference proteome</keyword>
<proteinExistence type="predicted"/>
<name>A0A974SFF9_9BACL</name>
<dbReference type="RefSeq" id="WP_039832874.1">
    <property type="nucleotide sequence ID" value="NZ_CP068596.1"/>
</dbReference>
<gene>
    <name evidence="1" type="ORF">JI735_34665</name>
</gene>
<protein>
    <submittedName>
        <fullName evidence="1">Uncharacterized protein</fullName>
    </submittedName>
</protein>
<reference evidence="1 2" key="1">
    <citation type="submission" date="2021-01" db="EMBL/GenBank/DDBJ databases">
        <title>Whole genome sequence of Paenibacillus sonchi LMG 24727 for comparative genomics.</title>
        <authorList>
            <person name="Lee G."/>
            <person name="Kim M.-J."/>
            <person name="Lim K."/>
            <person name="Shin J.-H."/>
        </authorList>
    </citation>
    <scope>NUCLEOTIDE SEQUENCE [LARGE SCALE GENOMIC DNA]</scope>
    <source>
        <strain evidence="1 2">LMG 24727</strain>
        <plasmid evidence="1 2">unnamed1</plasmid>
    </source>
</reference>